<dbReference type="SMART" id="SM00228">
    <property type="entry name" value="PDZ"/>
    <property type="match status" value="2"/>
</dbReference>
<dbReference type="OrthoDB" id="248175at2"/>
<accession>A0A518DVP6</accession>
<sequence length="461" mass="49777">MQRRHSQNRRWAATTIIAIAAVTALGGGHVKGSELRNTPEVKAIKRAAPSVVNIHGRKSIPGDASYGQTETFRQVNGMGTGVVIDGRGYIVTNYHVIEGVSRIQVTFEDDSTVTAELVANDPSTDLAVIKINVDREMPVIAFGTSDDLMVGEKVIALGNAYGYNHTATEGIISQLHRTVQVSDEQTYEDLIQTDASINPGNSGGPLLNIDGEMVGINVAVRVGAQGIGFAIPVNQALDIAARLMSIEKIENLAHGVGGKTTTTPAGVQFLVQVVEAGSPAQQSGLQAGDVITAARGLKIGRPLDFERALLGAHLGEEIELQVKRKQQEIPLNLVIDRTQPAVGATVALRSSSNSNNDTRGWDILGLRLEAIPQRQFQNYGARYRGGLKVVEVRAESPAFQQGIRSGDVLVGMHIWETVTADNVDYILDRPEFDRLQPIKFYILRGGETLYGHMRVASVPRR</sequence>
<evidence type="ECO:0000313" key="4">
    <source>
        <dbReference type="EMBL" id="QDU95912.1"/>
    </source>
</evidence>
<dbReference type="AlphaFoldDB" id="A0A518DVP6"/>
<dbReference type="InterPro" id="IPR036034">
    <property type="entry name" value="PDZ_sf"/>
</dbReference>
<dbReference type="KEGG" id="lcre:Pla8534_37310"/>
<gene>
    <name evidence="4" type="primary">hhoB_2</name>
    <name evidence="4" type="ORF">Pla8534_37310</name>
</gene>
<dbReference type="Proteomes" id="UP000317648">
    <property type="component" value="Chromosome"/>
</dbReference>
<protein>
    <submittedName>
        <fullName evidence="4">Serine protease HhoB</fullName>
    </submittedName>
</protein>
<dbReference type="PANTHER" id="PTHR43343">
    <property type="entry name" value="PEPTIDASE S12"/>
    <property type="match status" value="1"/>
</dbReference>
<reference evidence="4 5" key="1">
    <citation type="submission" date="2019-02" db="EMBL/GenBank/DDBJ databases">
        <title>Deep-cultivation of Planctomycetes and their phenomic and genomic characterization uncovers novel biology.</title>
        <authorList>
            <person name="Wiegand S."/>
            <person name="Jogler M."/>
            <person name="Boedeker C."/>
            <person name="Pinto D."/>
            <person name="Vollmers J."/>
            <person name="Rivas-Marin E."/>
            <person name="Kohn T."/>
            <person name="Peeters S.H."/>
            <person name="Heuer A."/>
            <person name="Rast P."/>
            <person name="Oberbeckmann S."/>
            <person name="Bunk B."/>
            <person name="Jeske O."/>
            <person name="Meyerdierks A."/>
            <person name="Storesund J.E."/>
            <person name="Kallscheuer N."/>
            <person name="Luecker S."/>
            <person name="Lage O.M."/>
            <person name="Pohl T."/>
            <person name="Merkel B.J."/>
            <person name="Hornburger P."/>
            <person name="Mueller R.-W."/>
            <person name="Bruemmer F."/>
            <person name="Labrenz M."/>
            <person name="Spormann A.M."/>
            <person name="Op den Camp H."/>
            <person name="Overmann J."/>
            <person name="Amann R."/>
            <person name="Jetten M.S.M."/>
            <person name="Mascher T."/>
            <person name="Medema M.H."/>
            <person name="Devos D.P."/>
            <person name="Kaster A.-K."/>
            <person name="Ovreas L."/>
            <person name="Rohde M."/>
            <person name="Galperin M.Y."/>
            <person name="Jogler C."/>
        </authorList>
    </citation>
    <scope>NUCLEOTIDE SEQUENCE [LARGE SCALE GENOMIC DNA]</scope>
    <source>
        <strain evidence="4 5">Pla85_3_4</strain>
    </source>
</reference>
<dbReference type="Pfam" id="PF13180">
    <property type="entry name" value="PDZ_2"/>
    <property type="match status" value="1"/>
</dbReference>
<dbReference type="SUPFAM" id="SSF50156">
    <property type="entry name" value="PDZ domain-like"/>
    <property type="match status" value="2"/>
</dbReference>
<dbReference type="PRINTS" id="PR00834">
    <property type="entry name" value="PROTEASES2C"/>
</dbReference>
<dbReference type="RefSeq" id="WP_145054598.1">
    <property type="nucleotide sequence ID" value="NZ_CP036433.1"/>
</dbReference>
<dbReference type="EMBL" id="CP036433">
    <property type="protein sequence ID" value="QDU95912.1"/>
    <property type="molecule type" value="Genomic_DNA"/>
</dbReference>
<name>A0A518DVP6_9BACT</name>
<keyword evidence="2" id="KW-0378">Hydrolase</keyword>
<dbReference type="Pfam" id="PF13365">
    <property type="entry name" value="Trypsin_2"/>
    <property type="match status" value="1"/>
</dbReference>
<proteinExistence type="predicted"/>
<dbReference type="GO" id="GO:0006508">
    <property type="term" value="P:proteolysis"/>
    <property type="evidence" value="ECO:0007669"/>
    <property type="project" value="UniProtKB-KW"/>
</dbReference>
<feature type="domain" description="PDZ" evidence="3">
    <location>
        <begin position="254"/>
        <end position="326"/>
    </location>
</feature>
<evidence type="ECO:0000259" key="3">
    <source>
        <dbReference type="SMART" id="SM00228"/>
    </source>
</evidence>
<evidence type="ECO:0000256" key="1">
    <source>
        <dbReference type="ARBA" id="ARBA00022670"/>
    </source>
</evidence>
<dbReference type="GO" id="GO:0004252">
    <property type="term" value="F:serine-type endopeptidase activity"/>
    <property type="evidence" value="ECO:0007669"/>
    <property type="project" value="InterPro"/>
</dbReference>
<evidence type="ECO:0000313" key="5">
    <source>
        <dbReference type="Proteomes" id="UP000317648"/>
    </source>
</evidence>
<evidence type="ECO:0000256" key="2">
    <source>
        <dbReference type="ARBA" id="ARBA00022801"/>
    </source>
</evidence>
<feature type="domain" description="PDZ" evidence="3">
    <location>
        <begin position="362"/>
        <end position="446"/>
    </location>
</feature>
<keyword evidence="5" id="KW-1185">Reference proteome</keyword>
<organism evidence="4 5">
    <name type="scientific">Lignipirellula cremea</name>
    <dbReference type="NCBI Taxonomy" id="2528010"/>
    <lineage>
        <taxon>Bacteria</taxon>
        <taxon>Pseudomonadati</taxon>
        <taxon>Planctomycetota</taxon>
        <taxon>Planctomycetia</taxon>
        <taxon>Pirellulales</taxon>
        <taxon>Pirellulaceae</taxon>
        <taxon>Lignipirellula</taxon>
    </lineage>
</organism>
<dbReference type="Gene3D" id="2.40.10.120">
    <property type="match status" value="1"/>
</dbReference>
<dbReference type="InterPro" id="IPR001940">
    <property type="entry name" value="Peptidase_S1C"/>
</dbReference>
<dbReference type="Gene3D" id="2.30.42.10">
    <property type="match status" value="2"/>
</dbReference>
<dbReference type="InterPro" id="IPR009003">
    <property type="entry name" value="Peptidase_S1_PA"/>
</dbReference>
<dbReference type="PANTHER" id="PTHR43343:SF3">
    <property type="entry name" value="PROTEASE DO-LIKE 8, CHLOROPLASTIC"/>
    <property type="match status" value="1"/>
</dbReference>
<dbReference type="InterPro" id="IPR001478">
    <property type="entry name" value="PDZ"/>
</dbReference>
<dbReference type="InterPro" id="IPR051201">
    <property type="entry name" value="Chloro_Bact_Ser_Proteases"/>
</dbReference>
<keyword evidence="1 4" id="KW-0645">Protease</keyword>
<dbReference type="SUPFAM" id="SSF50494">
    <property type="entry name" value="Trypsin-like serine proteases"/>
    <property type="match status" value="1"/>
</dbReference>